<accession>A0ABV7YIX0</accession>
<sequence length="415" mass="44264">MGQGMTEFWESLAVTGPGGVTRFAADRLVARVARAKVETDDEVARVAAPIVSLTTLVCKAADADVRAEALRVLEQRWEGSGLSFQSLVLLGFREATAVDLPGRRLFNVPVTVTRFVVPRVVAYLAWAASEGHQLTERFGPVATPFPGHEVGYWLVGALVESVDDQAVSDLAGLLGETADVTLLGQLESRLGDAVLSKRDGVLWHEGAPTRLTHVLRANPHLPVRRQPKTDGTLRDEAPVLIALLQDRPDAVRAFFGPQHGAGAVNALIAGASMPAPESFVAACRQSLRELPPGEGREVLCRIALAGVSEALSAVADAGYLPAEERDALAFLFSTSQWEVYDRADPTGQLLGEYCATYAKDYSGPSYRRWLEEAAERAGRPNPCPPPPPPVRHGAIGSWPTDPGSFDGGGGFGGGY</sequence>
<reference evidence="3" key="1">
    <citation type="journal article" date="2019" name="Int. J. Syst. Evol. Microbiol.">
        <title>The Global Catalogue of Microorganisms (GCM) 10K type strain sequencing project: providing services to taxonomists for standard genome sequencing and annotation.</title>
        <authorList>
            <consortium name="The Broad Institute Genomics Platform"/>
            <consortium name="The Broad Institute Genome Sequencing Center for Infectious Disease"/>
            <person name="Wu L."/>
            <person name="Ma J."/>
        </authorList>
    </citation>
    <scope>NUCLEOTIDE SEQUENCE [LARGE SCALE GENOMIC DNA]</scope>
    <source>
        <strain evidence="3">CGMCC 4.7241</strain>
    </source>
</reference>
<name>A0ABV7YIX0_9ACTN</name>
<feature type="compositionally biased region" description="Gly residues" evidence="1">
    <location>
        <begin position="405"/>
        <end position="415"/>
    </location>
</feature>
<evidence type="ECO:0000313" key="3">
    <source>
        <dbReference type="Proteomes" id="UP001595699"/>
    </source>
</evidence>
<dbReference type="EMBL" id="JBHRZH010000036">
    <property type="protein sequence ID" value="MFC3764902.1"/>
    <property type="molecule type" value="Genomic_DNA"/>
</dbReference>
<proteinExistence type="predicted"/>
<gene>
    <name evidence="2" type="ORF">ACFOUW_28970</name>
</gene>
<dbReference type="Proteomes" id="UP001595699">
    <property type="component" value="Unassembled WGS sequence"/>
</dbReference>
<evidence type="ECO:0000256" key="1">
    <source>
        <dbReference type="SAM" id="MobiDB-lite"/>
    </source>
</evidence>
<evidence type="ECO:0000313" key="2">
    <source>
        <dbReference type="EMBL" id="MFC3764902.1"/>
    </source>
</evidence>
<organism evidence="2 3">
    <name type="scientific">Tenggerimyces flavus</name>
    <dbReference type="NCBI Taxonomy" id="1708749"/>
    <lineage>
        <taxon>Bacteria</taxon>
        <taxon>Bacillati</taxon>
        <taxon>Actinomycetota</taxon>
        <taxon>Actinomycetes</taxon>
        <taxon>Propionibacteriales</taxon>
        <taxon>Nocardioidaceae</taxon>
        <taxon>Tenggerimyces</taxon>
    </lineage>
</organism>
<protein>
    <submittedName>
        <fullName evidence="2">Uncharacterized protein</fullName>
    </submittedName>
</protein>
<comment type="caution">
    <text evidence="2">The sequence shown here is derived from an EMBL/GenBank/DDBJ whole genome shotgun (WGS) entry which is preliminary data.</text>
</comment>
<feature type="compositionally biased region" description="Pro residues" evidence="1">
    <location>
        <begin position="381"/>
        <end position="390"/>
    </location>
</feature>
<feature type="region of interest" description="Disordered" evidence="1">
    <location>
        <begin position="376"/>
        <end position="415"/>
    </location>
</feature>
<dbReference type="RefSeq" id="WP_205119403.1">
    <property type="nucleotide sequence ID" value="NZ_JAFBCM010000001.1"/>
</dbReference>
<keyword evidence="3" id="KW-1185">Reference proteome</keyword>